<reference evidence="4" key="1">
    <citation type="journal article" date="2019" name="Int. J. Syst. Evol. Microbiol.">
        <title>The Global Catalogue of Microorganisms (GCM) 10K type strain sequencing project: providing services to taxonomists for standard genome sequencing and annotation.</title>
        <authorList>
            <consortium name="The Broad Institute Genomics Platform"/>
            <consortium name="The Broad Institute Genome Sequencing Center for Infectious Disease"/>
            <person name="Wu L."/>
            <person name="Ma J."/>
        </authorList>
    </citation>
    <scope>NUCLEOTIDE SEQUENCE [LARGE SCALE GENOMIC DNA]</scope>
    <source>
        <strain evidence="4">JCM 17217</strain>
    </source>
</reference>
<dbReference type="InterPro" id="IPR026444">
    <property type="entry name" value="Secre_tail"/>
</dbReference>
<dbReference type="InterPro" id="IPR001322">
    <property type="entry name" value="Lamin_tail_dom"/>
</dbReference>
<proteinExistence type="predicted"/>
<dbReference type="Proteomes" id="UP001501556">
    <property type="component" value="Unassembled WGS sequence"/>
</dbReference>
<gene>
    <name evidence="3" type="ORF">GCM10022407_30560</name>
</gene>
<feature type="chain" id="PRO_5046611213" description="LTD domain-containing protein" evidence="1">
    <location>
        <begin position="21"/>
        <end position="393"/>
    </location>
</feature>
<evidence type="ECO:0000313" key="4">
    <source>
        <dbReference type="Proteomes" id="UP001501556"/>
    </source>
</evidence>
<dbReference type="RefSeq" id="WP_345125732.1">
    <property type="nucleotide sequence ID" value="NZ_BAABDI010000023.1"/>
</dbReference>
<protein>
    <recommendedName>
        <fullName evidence="2">LTD domain-containing protein</fullName>
    </recommendedName>
</protein>
<keyword evidence="1" id="KW-0732">Signal</keyword>
<dbReference type="Pfam" id="PF00932">
    <property type="entry name" value="LTD"/>
    <property type="match status" value="1"/>
</dbReference>
<dbReference type="PROSITE" id="PS51841">
    <property type="entry name" value="LTD"/>
    <property type="match status" value="1"/>
</dbReference>
<feature type="domain" description="LTD" evidence="2">
    <location>
        <begin position="14"/>
        <end position="185"/>
    </location>
</feature>
<keyword evidence="4" id="KW-1185">Reference proteome</keyword>
<dbReference type="EMBL" id="BAABDI010000023">
    <property type="protein sequence ID" value="GAA3983294.1"/>
    <property type="molecule type" value="Genomic_DNA"/>
</dbReference>
<evidence type="ECO:0000259" key="2">
    <source>
        <dbReference type="PROSITE" id="PS51841"/>
    </source>
</evidence>
<sequence length="393" mass="41480">MKKHYYLLSAALLLTGAAHAQGTELFFSEYNEGAHQPGVSYNGGASNSTGNEKTIEIYNPTTSAVNLNSYSIRRYSNGAPLASPLVEEERLMRRNGTNVLNRQAAFVIAHPEATLTDITSVVSQYSAPRQNSPSNNTTSNNIIQVGGTVWFNGDDAMALVRYPSGTAGLPNVSAGIIIDIIGSIGEQPPLANGTAGGNWSGTNPIDGTPAVFVLSANQSIVRRPAISRGLRVNPAPQNVPGTNPPVRNPGGYNIAAEWVTYGTAFNGPIIPPATTPSLNAGGQLYNQLGSHLDYTGPSGTYQSTITSTLVKFDANISVYPNPAHGTATVEIKDAKVGSVLVMNNLGQRISAEAKGQGQEKLILNISALKPGLYFVQILSADGQTKIYKELVVQ</sequence>
<feature type="signal peptide" evidence="1">
    <location>
        <begin position="1"/>
        <end position="20"/>
    </location>
</feature>
<evidence type="ECO:0000256" key="1">
    <source>
        <dbReference type="SAM" id="SignalP"/>
    </source>
</evidence>
<comment type="caution">
    <text evidence="3">The sequence shown here is derived from an EMBL/GenBank/DDBJ whole genome shotgun (WGS) entry which is preliminary data.</text>
</comment>
<accession>A0ABP7QLM9</accession>
<dbReference type="Pfam" id="PF18962">
    <property type="entry name" value="Por_Secre_tail"/>
    <property type="match status" value="1"/>
</dbReference>
<name>A0ABP7QLM9_9BACT</name>
<organism evidence="3 4">
    <name type="scientific">Hymenobacter antarcticus</name>
    <dbReference type="NCBI Taxonomy" id="486270"/>
    <lineage>
        <taxon>Bacteria</taxon>
        <taxon>Pseudomonadati</taxon>
        <taxon>Bacteroidota</taxon>
        <taxon>Cytophagia</taxon>
        <taxon>Cytophagales</taxon>
        <taxon>Hymenobacteraceae</taxon>
        <taxon>Hymenobacter</taxon>
    </lineage>
</organism>
<evidence type="ECO:0000313" key="3">
    <source>
        <dbReference type="EMBL" id="GAA3983294.1"/>
    </source>
</evidence>
<dbReference type="NCBIfam" id="TIGR04183">
    <property type="entry name" value="Por_Secre_tail"/>
    <property type="match status" value="1"/>
</dbReference>